<accession>A0A975GKP7</accession>
<name>A0A975GKP7_9BACT</name>
<dbReference type="Pfam" id="PF04471">
    <property type="entry name" value="Mrr_cat"/>
    <property type="match status" value="1"/>
</dbReference>
<reference evidence="2" key="1">
    <citation type="journal article" date="2021" name="Microb. Physiol.">
        <title>Proteogenomic Insights into the Physiology of Marine, Sulfate-Reducing, Filamentous Desulfonema limicola and Desulfonema magnum.</title>
        <authorList>
            <person name="Schnaars V."/>
            <person name="Wohlbrand L."/>
            <person name="Scheve S."/>
            <person name="Hinrichs C."/>
            <person name="Reinhardt R."/>
            <person name="Rabus R."/>
        </authorList>
    </citation>
    <scope>NUCLEOTIDE SEQUENCE</scope>
    <source>
        <strain evidence="2">4be13</strain>
    </source>
</reference>
<dbReference type="AlphaFoldDB" id="A0A975GKP7"/>
<dbReference type="KEGG" id="dmm:dnm_008850"/>
<dbReference type="Gene3D" id="3.40.1350.10">
    <property type="match status" value="1"/>
</dbReference>
<dbReference type="PANTHER" id="PTHR30015">
    <property type="entry name" value="MRR RESTRICTION SYSTEM PROTEIN"/>
    <property type="match status" value="1"/>
</dbReference>
<dbReference type="PANTHER" id="PTHR30015:SF7">
    <property type="entry name" value="TYPE IV METHYL-DIRECTED RESTRICTION ENZYME ECOKMRR"/>
    <property type="match status" value="1"/>
</dbReference>
<keyword evidence="2" id="KW-0540">Nuclease</keyword>
<dbReference type="Proteomes" id="UP000663722">
    <property type="component" value="Chromosome"/>
</dbReference>
<feature type="domain" description="Restriction endonuclease type IV Mrr" evidence="1">
    <location>
        <begin position="14"/>
        <end position="122"/>
    </location>
</feature>
<dbReference type="InterPro" id="IPR011335">
    <property type="entry name" value="Restrct_endonuc-II-like"/>
</dbReference>
<sequence length="129" mass="14951">MPEDEKALREKLLYMDPFDFELHVMNFFKECGLPAWVTKRSNDHGIDGFAKHPEGLIIVQCKRYTENPIGPGVVREFKGVLEENEVWRGYIVTTSYFTDGAKDSASKNRKIFLKDIESLTKWHYEGFSA</sequence>
<organism evidence="2 3">
    <name type="scientific">Desulfonema magnum</name>
    <dbReference type="NCBI Taxonomy" id="45655"/>
    <lineage>
        <taxon>Bacteria</taxon>
        <taxon>Pseudomonadati</taxon>
        <taxon>Thermodesulfobacteriota</taxon>
        <taxon>Desulfobacteria</taxon>
        <taxon>Desulfobacterales</taxon>
        <taxon>Desulfococcaceae</taxon>
        <taxon>Desulfonema</taxon>
    </lineage>
</organism>
<evidence type="ECO:0000313" key="2">
    <source>
        <dbReference type="EMBL" id="QTA84882.1"/>
    </source>
</evidence>
<gene>
    <name evidence="2" type="ORF">dnm_008850</name>
</gene>
<proteinExistence type="predicted"/>
<dbReference type="InterPro" id="IPR007560">
    <property type="entry name" value="Restrct_endonuc_IV_Mrr"/>
</dbReference>
<dbReference type="InterPro" id="IPR011856">
    <property type="entry name" value="tRNA_endonuc-like_dom_sf"/>
</dbReference>
<dbReference type="SUPFAM" id="SSF52980">
    <property type="entry name" value="Restriction endonuclease-like"/>
    <property type="match status" value="1"/>
</dbReference>
<dbReference type="EMBL" id="CP061800">
    <property type="protein sequence ID" value="QTA84882.1"/>
    <property type="molecule type" value="Genomic_DNA"/>
</dbReference>
<dbReference type="GO" id="GO:0015666">
    <property type="term" value="F:restriction endodeoxyribonuclease activity"/>
    <property type="evidence" value="ECO:0007669"/>
    <property type="project" value="TreeGrafter"/>
</dbReference>
<keyword evidence="3" id="KW-1185">Reference proteome</keyword>
<keyword evidence="2" id="KW-0255">Endonuclease</keyword>
<dbReference type="InterPro" id="IPR052906">
    <property type="entry name" value="Type_IV_Methyl-Rstrct_Enzyme"/>
</dbReference>
<protein>
    <submittedName>
        <fullName evidence="2">Restriction endonuclease domain-containing protein</fullName>
    </submittedName>
</protein>
<keyword evidence="2" id="KW-0378">Hydrolase</keyword>
<dbReference type="GO" id="GO:0003677">
    <property type="term" value="F:DNA binding"/>
    <property type="evidence" value="ECO:0007669"/>
    <property type="project" value="InterPro"/>
</dbReference>
<dbReference type="GO" id="GO:0009307">
    <property type="term" value="P:DNA restriction-modification system"/>
    <property type="evidence" value="ECO:0007669"/>
    <property type="project" value="InterPro"/>
</dbReference>
<evidence type="ECO:0000259" key="1">
    <source>
        <dbReference type="Pfam" id="PF04471"/>
    </source>
</evidence>
<evidence type="ECO:0000313" key="3">
    <source>
        <dbReference type="Proteomes" id="UP000663722"/>
    </source>
</evidence>